<reference evidence="2 3" key="1">
    <citation type="journal article" date="2016" name="Genome Biol. Evol.">
        <title>Draft genome sequence of an aflatoxigenic Aspergillus species, A. bombycis.</title>
        <authorList>
            <person name="Moore G.G."/>
            <person name="Mack B.M."/>
            <person name="Beltz S.B."/>
            <person name="Gilbert M.K."/>
        </authorList>
    </citation>
    <scope>NUCLEOTIDE SEQUENCE [LARGE SCALE GENOMIC DNA]</scope>
    <source>
        <strain evidence="3">NRRL 26010</strain>
    </source>
</reference>
<feature type="region of interest" description="Disordered" evidence="1">
    <location>
        <begin position="180"/>
        <end position="215"/>
    </location>
</feature>
<comment type="caution">
    <text evidence="2">The sequence shown here is derived from an EMBL/GenBank/DDBJ whole genome shotgun (WGS) entry which is preliminary data.</text>
</comment>
<accession>A0A1F8ADV5</accession>
<feature type="compositionally biased region" description="Basic and acidic residues" evidence="1">
    <location>
        <begin position="266"/>
        <end position="285"/>
    </location>
</feature>
<evidence type="ECO:0000313" key="2">
    <source>
        <dbReference type="EMBL" id="OGM49841.1"/>
    </source>
</evidence>
<dbReference type="Proteomes" id="UP000179179">
    <property type="component" value="Unassembled WGS sequence"/>
</dbReference>
<dbReference type="PANTHER" id="PTHR37538">
    <property type="entry name" value="BTB DOMAIN-CONTAINING PROTEIN"/>
    <property type="match status" value="1"/>
</dbReference>
<sequence>MDPAPRETIYPATPEGCSIIDYKQPSSSPYERPFATLQIGRKEYTVPECYLSNYRKFTTISGDSSYEFRRSIQVYHAALTYEILGLEVLAKKYIEILGRSVSIYDILDTTSTIFSKLPGDDIWLRSYLNTQLQRAFSLDERVFHRDRFHQTLGNDRLFNQAVIKMIFSIYDDTISSLRSPRNLERQKENIANRPAEERSTAMHPIEDKQPTKQQQFTNGISVGSGEEYIEQYSTQGQEQCEVKERDKDDDKKEDKSNHGWQDNENWDTKDKGDNENYDKKEEMKESWWNNGNYDEKKQEESKDTWQDDCNKDTKADENESWWSNNNYSQMTNKKTSKKASKKSSKKANKTDEKTDEKTDWHDDYNYFRNDEKKI</sequence>
<dbReference type="AlphaFoldDB" id="A0A1F8ADV5"/>
<name>A0A1F8ADV5_9EURO</name>
<evidence type="ECO:0000313" key="3">
    <source>
        <dbReference type="Proteomes" id="UP000179179"/>
    </source>
</evidence>
<feature type="compositionally biased region" description="Basic and acidic residues" evidence="1">
    <location>
        <begin position="348"/>
        <end position="362"/>
    </location>
</feature>
<keyword evidence="3" id="KW-1185">Reference proteome</keyword>
<dbReference type="GeneID" id="34444826"/>
<dbReference type="RefSeq" id="XP_022393558.1">
    <property type="nucleotide sequence ID" value="XM_022528566.1"/>
</dbReference>
<dbReference type="EMBL" id="LYCR01000006">
    <property type="protein sequence ID" value="OGM49841.1"/>
    <property type="molecule type" value="Genomic_DNA"/>
</dbReference>
<dbReference type="PANTHER" id="PTHR37538:SF1">
    <property type="entry name" value="BTB DOMAIN-CONTAINING PROTEIN"/>
    <property type="match status" value="1"/>
</dbReference>
<dbReference type="OrthoDB" id="3594103at2759"/>
<dbReference type="STRING" id="109264.A0A1F8ADV5"/>
<proteinExistence type="predicted"/>
<feature type="compositionally biased region" description="Basic and acidic residues" evidence="1">
    <location>
        <begin position="240"/>
        <end position="257"/>
    </location>
</feature>
<feature type="compositionally biased region" description="Basic and acidic residues" evidence="1">
    <location>
        <begin position="293"/>
        <end position="317"/>
    </location>
</feature>
<organism evidence="2 3">
    <name type="scientific">Aspergillus bombycis</name>
    <dbReference type="NCBI Taxonomy" id="109264"/>
    <lineage>
        <taxon>Eukaryota</taxon>
        <taxon>Fungi</taxon>
        <taxon>Dikarya</taxon>
        <taxon>Ascomycota</taxon>
        <taxon>Pezizomycotina</taxon>
        <taxon>Eurotiomycetes</taxon>
        <taxon>Eurotiomycetidae</taxon>
        <taxon>Eurotiales</taxon>
        <taxon>Aspergillaceae</taxon>
        <taxon>Aspergillus</taxon>
    </lineage>
</organism>
<feature type="compositionally biased region" description="Basic and acidic residues" evidence="1">
    <location>
        <begin position="181"/>
        <end position="210"/>
    </location>
</feature>
<feature type="region of interest" description="Disordered" evidence="1">
    <location>
        <begin position="232"/>
        <end position="362"/>
    </location>
</feature>
<protein>
    <submittedName>
        <fullName evidence="2">Uncharacterized protein</fullName>
    </submittedName>
</protein>
<gene>
    <name evidence="2" type="ORF">ABOM_001436</name>
</gene>
<feature type="compositionally biased region" description="Basic residues" evidence="1">
    <location>
        <begin position="334"/>
        <end position="347"/>
    </location>
</feature>
<evidence type="ECO:0000256" key="1">
    <source>
        <dbReference type="SAM" id="MobiDB-lite"/>
    </source>
</evidence>